<dbReference type="InterPro" id="IPR016032">
    <property type="entry name" value="Sig_transdc_resp-reg_C-effctor"/>
</dbReference>
<evidence type="ECO:0000313" key="8">
    <source>
        <dbReference type="EMBL" id="PKZ40966.1"/>
    </source>
</evidence>
<sequence length="226" mass="23605">MTARLVVADDSAILREGLVGLLERRGYEVVAQAARADDLAQVVGELAAQGALPDGVVTDARMPPGMTDDGIRVAVDLRTAHPGLAVMVVSQYVVPVHAQRLFALQGAGGTGYLLKDRVAEVDDFVASLDLVLSGGVVTGPEITRAMMSAGSPGLRELTDREHEVLELMARGLSNGEIAAELVLSGAAVAKHVSNIFAKLGLAPGEDNRRVKAILQLLSARGDAPAW</sequence>
<dbReference type="InterPro" id="IPR011006">
    <property type="entry name" value="CheY-like_superfamily"/>
</dbReference>
<dbReference type="InterPro" id="IPR039420">
    <property type="entry name" value="WalR-like"/>
</dbReference>
<dbReference type="EMBL" id="PKIZ01000022">
    <property type="protein sequence ID" value="PKZ40966.1"/>
    <property type="molecule type" value="Genomic_DNA"/>
</dbReference>
<evidence type="ECO:0000259" key="6">
    <source>
        <dbReference type="PROSITE" id="PS50043"/>
    </source>
</evidence>
<dbReference type="CDD" id="cd06170">
    <property type="entry name" value="LuxR_C_like"/>
    <property type="match status" value="1"/>
</dbReference>
<dbReference type="InterPro" id="IPR001789">
    <property type="entry name" value="Sig_transdc_resp-reg_receiver"/>
</dbReference>
<keyword evidence="4" id="KW-0804">Transcription</keyword>
<dbReference type="PROSITE" id="PS50043">
    <property type="entry name" value="HTH_LUXR_2"/>
    <property type="match status" value="1"/>
</dbReference>
<dbReference type="PRINTS" id="PR00038">
    <property type="entry name" value="HTHLUXR"/>
</dbReference>
<feature type="modified residue" description="4-aspartylphosphate" evidence="5">
    <location>
        <position position="59"/>
    </location>
</feature>
<dbReference type="GO" id="GO:0003677">
    <property type="term" value="F:DNA binding"/>
    <property type="evidence" value="ECO:0007669"/>
    <property type="project" value="UniProtKB-KW"/>
</dbReference>
<dbReference type="PANTHER" id="PTHR43214:SF24">
    <property type="entry name" value="TRANSCRIPTIONAL REGULATORY PROTEIN NARL-RELATED"/>
    <property type="match status" value="1"/>
</dbReference>
<evidence type="ECO:0000256" key="5">
    <source>
        <dbReference type="PROSITE-ProRule" id="PRU00169"/>
    </source>
</evidence>
<dbReference type="InterPro" id="IPR036388">
    <property type="entry name" value="WH-like_DNA-bd_sf"/>
</dbReference>
<evidence type="ECO:0000259" key="7">
    <source>
        <dbReference type="PROSITE" id="PS50110"/>
    </source>
</evidence>
<reference evidence="8 9" key="1">
    <citation type="submission" date="2017-12" db="EMBL/GenBank/DDBJ databases">
        <title>Phylogenetic diversity of female urinary microbiome.</title>
        <authorList>
            <person name="Thomas-White K."/>
            <person name="Wolfe A.J."/>
        </authorList>
    </citation>
    <scope>NUCLEOTIDE SEQUENCE [LARGE SCALE GENOMIC DNA]</scope>
    <source>
        <strain evidence="8 9">UMB1298</strain>
    </source>
</reference>
<evidence type="ECO:0000256" key="1">
    <source>
        <dbReference type="ARBA" id="ARBA00022553"/>
    </source>
</evidence>
<evidence type="ECO:0000256" key="3">
    <source>
        <dbReference type="ARBA" id="ARBA00023125"/>
    </source>
</evidence>
<dbReference type="Pfam" id="PF00196">
    <property type="entry name" value="GerE"/>
    <property type="match status" value="1"/>
</dbReference>
<evidence type="ECO:0000313" key="9">
    <source>
        <dbReference type="Proteomes" id="UP000234206"/>
    </source>
</evidence>
<dbReference type="PROSITE" id="PS50110">
    <property type="entry name" value="RESPONSE_REGULATORY"/>
    <property type="match status" value="1"/>
</dbReference>
<dbReference type="PANTHER" id="PTHR43214">
    <property type="entry name" value="TWO-COMPONENT RESPONSE REGULATOR"/>
    <property type="match status" value="1"/>
</dbReference>
<evidence type="ECO:0000256" key="4">
    <source>
        <dbReference type="ARBA" id="ARBA00023163"/>
    </source>
</evidence>
<dbReference type="InterPro" id="IPR000792">
    <property type="entry name" value="Tscrpt_reg_LuxR_C"/>
</dbReference>
<dbReference type="SUPFAM" id="SSF46894">
    <property type="entry name" value="C-terminal effector domain of the bipartite response regulators"/>
    <property type="match status" value="1"/>
</dbReference>
<dbReference type="Gene3D" id="1.10.10.10">
    <property type="entry name" value="Winged helix-like DNA-binding domain superfamily/Winged helix DNA-binding domain"/>
    <property type="match status" value="1"/>
</dbReference>
<dbReference type="SMART" id="SM00448">
    <property type="entry name" value="REC"/>
    <property type="match status" value="1"/>
</dbReference>
<dbReference type="OrthoDB" id="9808843at2"/>
<keyword evidence="2" id="KW-0805">Transcription regulation</keyword>
<feature type="domain" description="HTH luxR-type" evidence="6">
    <location>
        <begin position="150"/>
        <end position="220"/>
    </location>
</feature>
<dbReference type="SUPFAM" id="SSF52172">
    <property type="entry name" value="CheY-like"/>
    <property type="match status" value="1"/>
</dbReference>
<name>A0A2I1P8K9_9MICO</name>
<comment type="caution">
    <text evidence="8">The sequence shown here is derived from an EMBL/GenBank/DDBJ whole genome shotgun (WGS) entry which is preliminary data.</text>
</comment>
<dbReference type="Pfam" id="PF00072">
    <property type="entry name" value="Response_reg"/>
    <property type="match status" value="1"/>
</dbReference>
<dbReference type="InterPro" id="IPR058245">
    <property type="entry name" value="NreC/VraR/RcsB-like_REC"/>
</dbReference>
<dbReference type="GO" id="GO:0000160">
    <property type="term" value="P:phosphorelay signal transduction system"/>
    <property type="evidence" value="ECO:0007669"/>
    <property type="project" value="InterPro"/>
</dbReference>
<feature type="domain" description="Response regulatory" evidence="7">
    <location>
        <begin position="4"/>
        <end position="130"/>
    </location>
</feature>
<keyword evidence="3 8" id="KW-0238">DNA-binding</keyword>
<dbReference type="AlphaFoldDB" id="A0A2I1P8K9"/>
<accession>A0A2I1P8K9</accession>
<dbReference type="GO" id="GO:0006355">
    <property type="term" value="P:regulation of DNA-templated transcription"/>
    <property type="evidence" value="ECO:0007669"/>
    <property type="project" value="InterPro"/>
</dbReference>
<protein>
    <submittedName>
        <fullName evidence="8">DNA-binding response regulator</fullName>
    </submittedName>
</protein>
<evidence type="ECO:0000256" key="2">
    <source>
        <dbReference type="ARBA" id="ARBA00023015"/>
    </source>
</evidence>
<dbReference type="SMART" id="SM00421">
    <property type="entry name" value="HTH_LUXR"/>
    <property type="match status" value="1"/>
</dbReference>
<dbReference type="RefSeq" id="WP_070704412.1">
    <property type="nucleotide sequence ID" value="NZ_JBHLVH010000017.1"/>
</dbReference>
<dbReference type="Gene3D" id="3.40.50.2300">
    <property type="match status" value="1"/>
</dbReference>
<organism evidence="8 9">
    <name type="scientific">Kytococcus schroeteri</name>
    <dbReference type="NCBI Taxonomy" id="138300"/>
    <lineage>
        <taxon>Bacteria</taxon>
        <taxon>Bacillati</taxon>
        <taxon>Actinomycetota</taxon>
        <taxon>Actinomycetes</taxon>
        <taxon>Micrococcales</taxon>
        <taxon>Kytococcaceae</taxon>
        <taxon>Kytococcus</taxon>
    </lineage>
</organism>
<keyword evidence="1 5" id="KW-0597">Phosphoprotein</keyword>
<dbReference type="CDD" id="cd17535">
    <property type="entry name" value="REC_NarL-like"/>
    <property type="match status" value="1"/>
</dbReference>
<proteinExistence type="predicted"/>
<dbReference type="Proteomes" id="UP000234206">
    <property type="component" value="Unassembled WGS sequence"/>
</dbReference>
<keyword evidence="9" id="KW-1185">Reference proteome</keyword>
<gene>
    <name evidence="8" type="ORF">CYJ76_10240</name>
</gene>